<dbReference type="Gene3D" id="3.10.590.10">
    <property type="entry name" value="ph1033 like domains"/>
    <property type="match status" value="1"/>
</dbReference>
<proteinExistence type="predicted"/>
<dbReference type="AlphaFoldDB" id="A0A479ZTR9"/>
<organism evidence="1 2">
    <name type="scientific">Sphaerospermopsis reniformis</name>
    <dbReference type="NCBI Taxonomy" id="531300"/>
    <lineage>
        <taxon>Bacteria</taxon>
        <taxon>Bacillati</taxon>
        <taxon>Cyanobacteriota</taxon>
        <taxon>Cyanophyceae</taxon>
        <taxon>Nostocales</taxon>
        <taxon>Aphanizomenonaceae</taxon>
        <taxon>Sphaerospermopsis</taxon>
    </lineage>
</organism>
<comment type="caution">
    <text evidence="1">The sequence shown here is derived from an EMBL/GenBank/DDBJ whole genome shotgun (WGS) entry which is preliminary data.</text>
</comment>
<name>A0A479ZTR9_9CYAN</name>
<dbReference type="RefSeq" id="WP_307722508.1">
    <property type="nucleotide sequence ID" value="NZ_BJCE01000026.1"/>
</dbReference>
<evidence type="ECO:0008006" key="3">
    <source>
        <dbReference type="Google" id="ProtNLM"/>
    </source>
</evidence>
<dbReference type="Proteomes" id="UP000300142">
    <property type="component" value="Unassembled WGS sequence"/>
</dbReference>
<keyword evidence="2" id="KW-1185">Reference proteome</keyword>
<gene>
    <name evidence="1" type="ORF">SR1949_11890</name>
</gene>
<evidence type="ECO:0000313" key="2">
    <source>
        <dbReference type="Proteomes" id="UP000300142"/>
    </source>
</evidence>
<protein>
    <recommendedName>
        <fullName evidence="3">EVE domain-containing protein</fullName>
    </recommendedName>
</protein>
<accession>A0A479ZTR9</accession>
<reference evidence="2" key="1">
    <citation type="submission" date="2019-02" db="EMBL/GenBank/DDBJ databases">
        <title>Draft genome sequence of Sphaerospermopsis reniformis NIES-1949.</title>
        <authorList>
            <person name="Yamaguchi H."/>
            <person name="Suzuki S."/>
            <person name="Kawachi M."/>
        </authorList>
    </citation>
    <scope>NUCLEOTIDE SEQUENCE [LARGE SCALE GENOMIC DNA]</scope>
    <source>
        <strain evidence="2">NIES-1949</strain>
    </source>
</reference>
<dbReference type="EMBL" id="BJCE01000026">
    <property type="protein sequence ID" value="GCL36089.1"/>
    <property type="molecule type" value="Genomic_DNA"/>
</dbReference>
<evidence type="ECO:0000313" key="1">
    <source>
        <dbReference type="EMBL" id="GCL36089.1"/>
    </source>
</evidence>
<sequence length="157" mass="18547">MNKQSRWIGVLEVQDKYSIGDTPIFVPNDETDPYVIRFKVKPLAWLPKEKTIPIHDNRVWEHLSFTKNVDKNSSLWTVKIRNSLNQLDDNDGHFLENLILDQVVKQEVFEINEVEYQKLITVSKCDYLELKKTIYGEKALAKLTVRVACRRHRYRST</sequence>